<dbReference type="PANTHER" id="PTHR10545">
    <property type="entry name" value="DIAMINE N-ACETYLTRANSFERASE"/>
    <property type="match status" value="1"/>
</dbReference>
<gene>
    <name evidence="5" type="ORF">LSH36_682g00019</name>
</gene>
<keyword evidence="2" id="KW-0808">Transferase</keyword>
<dbReference type="CDD" id="cd04301">
    <property type="entry name" value="NAT_SF"/>
    <property type="match status" value="1"/>
</dbReference>
<keyword evidence="6" id="KW-1185">Reference proteome</keyword>
<comment type="similarity">
    <text evidence="1">Belongs to the acetyltransferase family.</text>
</comment>
<dbReference type="Gene3D" id="3.40.630.30">
    <property type="match status" value="1"/>
</dbReference>
<reference evidence="5" key="1">
    <citation type="journal article" date="2023" name="Mol. Biol. Evol.">
        <title>Third-Generation Sequencing Reveals the Adaptive Role of the Epigenome in Three Deep-Sea Polychaetes.</title>
        <authorList>
            <person name="Perez M."/>
            <person name="Aroh O."/>
            <person name="Sun Y."/>
            <person name="Lan Y."/>
            <person name="Juniper S.K."/>
            <person name="Young C.R."/>
            <person name="Angers B."/>
            <person name="Qian P.Y."/>
        </authorList>
    </citation>
    <scope>NUCLEOTIDE SEQUENCE</scope>
    <source>
        <strain evidence="5">P08H-3</strain>
    </source>
</reference>
<feature type="domain" description="N-acetyltransferase" evidence="4">
    <location>
        <begin position="1"/>
        <end position="117"/>
    </location>
</feature>
<evidence type="ECO:0000313" key="5">
    <source>
        <dbReference type="EMBL" id="KAK2145421.1"/>
    </source>
</evidence>
<proteinExistence type="inferred from homology"/>
<evidence type="ECO:0000256" key="1">
    <source>
        <dbReference type="ARBA" id="ARBA00008694"/>
    </source>
</evidence>
<dbReference type="Pfam" id="PF00583">
    <property type="entry name" value="Acetyltransf_1"/>
    <property type="match status" value="1"/>
</dbReference>
<dbReference type="EMBL" id="JAODUP010000682">
    <property type="protein sequence ID" value="KAK2145421.1"/>
    <property type="molecule type" value="Genomic_DNA"/>
</dbReference>
<dbReference type="PROSITE" id="PS51186">
    <property type="entry name" value="GNAT"/>
    <property type="match status" value="1"/>
</dbReference>
<comment type="caution">
    <text evidence="5">The sequence shown here is derived from an EMBL/GenBank/DDBJ whole genome shotgun (WGS) entry which is preliminary data.</text>
</comment>
<dbReference type="Proteomes" id="UP001208570">
    <property type="component" value="Unassembled WGS sequence"/>
</dbReference>
<dbReference type="InterPro" id="IPR000182">
    <property type="entry name" value="GNAT_dom"/>
</dbReference>
<evidence type="ECO:0000259" key="4">
    <source>
        <dbReference type="PROSITE" id="PS51186"/>
    </source>
</evidence>
<name>A0AAD9MVJ5_9ANNE</name>
<evidence type="ECO:0000256" key="2">
    <source>
        <dbReference type="ARBA" id="ARBA00022679"/>
    </source>
</evidence>
<dbReference type="FunFam" id="3.40.630.30:FF:000064">
    <property type="entry name" value="GNAT family acetyltransferase"/>
    <property type="match status" value="1"/>
</dbReference>
<dbReference type="SUPFAM" id="SSF55729">
    <property type="entry name" value="Acyl-CoA N-acyltransferases (Nat)"/>
    <property type="match status" value="1"/>
</dbReference>
<dbReference type="InterPro" id="IPR016181">
    <property type="entry name" value="Acyl_CoA_acyltransferase"/>
</dbReference>
<accession>A0AAD9MVJ5</accession>
<dbReference type="InterPro" id="IPR051016">
    <property type="entry name" value="Diverse_Substrate_AcTransf"/>
</dbReference>
<organism evidence="5 6">
    <name type="scientific">Paralvinella palmiformis</name>
    <dbReference type="NCBI Taxonomy" id="53620"/>
    <lineage>
        <taxon>Eukaryota</taxon>
        <taxon>Metazoa</taxon>
        <taxon>Spiralia</taxon>
        <taxon>Lophotrochozoa</taxon>
        <taxon>Annelida</taxon>
        <taxon>Polychaeta</taxon>
        <taxon>Sedentaria</taxon>
        <taxon>Canalipalpata</taxon>
        <taxon>Terebellida</taxon>
        <taxon>Terebelliformia</taxon>
        <taxon>Alvinellidae</taxon>
        <taxon>Paralvinella</taxon>
    </lineage>
</organism>
<evidence type="ECO:0000256" key="3">
    <source>
        <dbReference type="ARBA" id="ARBA00023315"/>
    </source>
</evidence>
<sequence>MYTKVAVIRKSSSSYAGSDHRRTLAGYALFYYVYSTFQGRSAYLEDFYVSTPYRGQCVGTRMLEKVAQIILEEGCRRLDFVVLKWNAEAAKLYKRLGAQDLSDKEQWHIWRLAKNQLHKLAYSSE</sequence>
<dbReference type="GO" id="GO:0008080">
    <property type="term" value="F:N-acetyltransferase activity"/>
    <property type="evidence" value="ECO:0007669"/>
    <property type="project" value="TreeGrafter"/>
</dbReference>
<dbReference type="PANTHER" id="PTHR10545:SF29">
    <property type="entry name" value="GH14572P-RELATED"/>
    <property type="match status" value="1"/>
</dbReference>
<keyword evidence="3" id="KW-0012">Acyltransferase</keyword>
<dbReference type="AlphaFoldDB" id="A0AAD9MVJ5"/>
<evidence type="ECO:0000313" key="6">
    <source>
        <dbReference type="Proteomes" id="UP001208570"/>
    </source>
</evidence>
<protein>
    <recommendedName>
        <fullName evidence="4">N-acetyltransferase domain-containing protein</fullName>
    </recommendedName>
</protein>